<feature type="region of interest" description="Disordered" evidence="2">
    <location>
        <begin position="419"/>
        <end position="535"/>
    </location>
</feature>
<dbReference type="GO" id="GO:0005737">
    <property type="term" value="C:cytoplasm"/>
    <property type="evidence" value="ECO:0007669"/>
    <property type="project" value="TreeGrafter"/>
</dbReference>
<dbReference type="SMART" id="SM00233">
    <property type="entry name" value="PH"/>
    <property type="match status" value="1"/>
</dbReference>
<feature type="region of interest" description="Disordered" evidence="2">
    <location>
        <begin position="1"/>
        <end position="54"/>
    </location>
</feature>
<dbReference type="Gene3D" id="3.30.1520.10">
    <property type="entry name" value="Phox-like domain"/>
    <property type="match status" value="1"/>
</dbReference>
<feature type="compositionally biased region" description="Polar residues" evidence="2">
    <location>
        <begin position="431"/>
        <end position="445"/>
    </location>
</feature>
<dbReference type="InterPro" id="IPR001683">
    <property type="entry name" value="PX_dom"/>
</dbReference>
<feature type="compositionally biased region" description="Low complexity" evidence="2">
    <location>
        <begin position="887"/>
        <end position="900"/>
    </location>
</feature>
<evidence type="ECO:0000259" key="3">
    <source>
        <dbReference type="PROSITE" id="PS50003"/>
    </source>
</evidence>
<evidence type="ECO:0000313" key="6">
    <source>
        <dbReference type="Proteomes" id="UP001385951"/>
    </source>
</evidence>
<proteinExistence type="predicted"/>
<accession>A0AAW0FQB0</accession>
<organism evidence="5 6">
    <name type="scientific">Cerrena zonata</name>
    <dbReference type="NCBI Taxonomy" id="2478898"/>
    <lineage>
        <taxon>Eukaryota</taxon>
        <taxon>Fungi</taxon>
        <taxon>Dikarya</taxon>
        <taxon>Basidiomycota</taxon>
        <taxon>Agaricomycotina</taxon>
        <taxon>Agaricomycetes</taxon>
        <taxon>Polyporales</taxon>
        <taxon>Cerrenaceae</taxon>
        <taxon>Cerrena</taxon>
    </lineage>
</organism>
<evidence type="ECO:0000256" key="2">
    <source>
        <dbReference type="SAM" id="MobiDB-lite"/>
    </source>
</evidence>
<dbReference type="CDD" id="cd13277">
    <property type="entry name" value="PH_Bem3"/>
    <property type="match status" value="1"/>
</dbReference>
<feature type="region of interest" description="Disordered" evidence="2">
    <location>
        <begin position="143"/>
        <end position="276"/>
    </location>
</feature>
<dbReference type="Proteomes" id="UP001385951">
    <property type="component" value="Unassembled WGS sequence"/>
</dbReference>
<dbReference type="SUPFAM" id="SSF50729">
    <property type="entry name" value="PH domain-like"/>
    <property type="match status" value="1"/>
</dbReference>
<evidence type="ECO:0000256" key="1">
    <source>
        <dbReference type="ARBA" id="ARBA00022468"/>
    </source>
</evidence>
<dbReference type="SUPFAM" id="SSF64268">
    <property type="entry name" value="PX domain"/>
    <property type="match status" value="1"/>
</dbReference>
<feature type="compositionally biased region" description="Acidic residues" evidence="2">
    <location>
        <begin position="520"/>
        <end position="529"/>
    </location>
</feature>
<dbReference type="PANTHER" id="PTHR23176:SF129">
    <property type="entry name" value="RHO GTPASE ACTIVATING PROTEIN AT 16F, ISOFORM E-RELATED"/>
    <property type="match status" value="1"/>
</dbReference>
<comment type="caution">
    <text evidence="5">The sequence shown here is derived from an EMBL/GenBank/DDBJ whole genome shotgun (WGS) entry which is preliminary data.</text>
</comment>
<dbReference type="PROSITE" id="PS50003">
    <property type="entry name" value="PH_DOMAIN"/>
    <property type="match status" value="1"/>
</dbReference>
<dbReference type="InterPro" id="IPR001849">
    <property type="entry name" value="PH_domain"/>
</dbReference>
<evidence type="ECO:0000313" key="5">
    <source>
        <dbReference type="EMBL" id="KAK7679452.1"/>
    </source>
</evidence>
<dbReference type="InterPro" id="IPR050729">
    <property type="entry name" value="Rho-GAP"/>
</dbReference>
<dbReference type="GO" id="GO:0035091">
    <property type="term" value="F:phosphatidylinositol binding"/>
    <property type="evidence" value="ECO:0007669"/>
    <property type="project" value="InterPro"/>
</dbReference>
<evidence type="ECO:0008006" key="7">
    <source>
        <dbReference type="Google" id="ProtNLM"/>
    </source>
</evidence>
<keyword evidence="1" id="KW-0343">GTPase activation</keyword>
<feature type="compositionally biased region" description="Polar residues" evidence="2">
    <location>
        <begin position="217"/>
        <end position="232"/>
    </location>
</feature>
<dbReference type="Pfam" id="PF00169">
    <property type="entry name" value="PH"/>
    <property type="match status" value="1"/>
</dbReference>
<feature type="region of interest" description="Disordered" evidence="2">
    <location>
        <begin position="887"/>
        <end position="929"/>
    </location>
</feature>
<keyword evidence="6" id="KW-1185">Reference proteome</keyword>
<dbReference type="FunFam" id="2.30.29.30:FF:000452">
    <property type="entry name" value="Rho GTPase activator (Bem3)"/>
    <property type="match status" value="1"/>
</dbReference>
<gene>
    <name evidence="5" type="ORF">QCA50_017506</name>
</gene>
<feature type="compositionally biased region" description="Acidic residues" evidence="2">
    <location>
        <begin position="488"/>
        <end position="499"/>
    </location>
</feature>
<reference evidence="5 6" key="1">
    <citation type="submission" date="2022-09" db="EMBL/GenBank/DDBJ databases">
        <authorList>
            <person name="Palmer J.M."/>
        </authorList>
    </citation>
    <scope>NUCLEOTIDE SEQUENCE [LARGE SCALE GENOMIC DNA]</scope>
    <source>
        <strain evidence="5 6">DSM 7382</strain>
    </source>
</reference>
<name>A0AAW0FQB0_9APHY</name>
<feature type="domain" description="PX" evidence="4">
    <location>
        <begin position="630"/>
        <end position="746"/>
    </location>
</feature>
<dbReference type="AlphaFoldDB" id="A0AAW0FQB0"/>
<protein>
    <recommendedName>
        <fullName evidence="7">PH domain-containing protein</fullName>
    </recommendedName>
</protein>
<feature type="compositionally biased region" description="Low complexity" evidence="2">
    <location>
        <begin position="40"/>
        <end position="54"/>
    </location>
</feature>
<dbReference type="EMBL" id="JASBNA010000059">
    <property type="protein sequence ID" value="KAK7679452.1"/>
    <property type="molecule type" value="Genomic_DNA"/>
</dbReference>
<feature type="compositionally biased region" description="Low complexity" evidence="2">
    <location>
        <begin position="233"/>
        <end position="260"/>
    </location>
</feature>
<dbReference type="Gene3D" id="2.30.29.30">
    <property type="entry name" value="Pleckstrin-homology domain (PH domain)/Phosphotyrosine-binding domain (PTB)"/>
    <property type="match status" value="1"/>
</dbReference>
<dbReference type="InterPro" id="IPR036871">
    <property type="entry name" value="PX_dom_sf"/>
</dbReference>
<sequence>MATSTPPKVNLLIPQTPSRDRSLQTPSQFSSPTVLRATTSSSAMSPHPGSSSASYTVPITVDSLLSTHATASNPPLAALDAAVTDRNTLAAQNTQLWKLIEKQRTAYGQIMKEMDRVRGERDLYRSRLHSMGENTEALLKAHKEKERRDGKEGSLRSATSHSHLRAGDVPSTSSHDPRSQIVRTHSDEVASRHRHLKESHSRDTIATSPSVGRVRQGSLTSLNVPSSHSSAYLTPSHTSSNSNLSTTSASTSPLTTSPAHAFPPDSNPRKPSPLQLATPVRSESLPIPAMTSAVTPSASLLNSSLLPLNTGDPFTNGTPTSRSTVQPLRTPQSIYTPSTPAPLTSIHIEPPPNSLPASASSPQPPRSENTLQPQSQAPQSAVEPSTQEFNILPIRPHALSRESRISLPEEAKRYYASIGESPAPSPRLAQGFSTPPNNQSSTSLVKPNHGFSESPPPITVQDSNGAVREVEHADTQSTRTNGRRSTEDNGEFLEMDDGDSVYGSTVGSDRVPSSHTGDSPDLDDDLDDAGDAHVSRAKGKVRAAAVEDFPLPPSTPPVINPAGGELTTAQMQALAAVQRAQGQPEANGSGLTTTGTSQPPGTPLSPFTASLNDAHPTFRALPLLASDLPRTQVNVSHSSIRANDRGKEVLSFTVIIDPGSGKRSWKIEKLFSDVLTLDARVRATLGKNSAKKLQTIPEGKLWRDHAPAKVDQRKVALELYFKSLIALPVKDKNEIIAFFTSDMVREALQPVSQAGYKEGYLTKRGKNFGGWKTRYFVLNGPTLEYYESRGGTHLGSITITGAQIGRQQKSAEKQQPDEDNDYRHAFLIIEAKKGPGGSNPRHVLCAQSDQERDDWVEELVRYVTGTYNENDQAVVQSSAASTVSVGGTTLVGRTSTSSTSDLHSTPPRRPPRKEEIAKGPAVPISQLPP</sequence>
<feature type="region of interest" description="Disordered" evidence="2">
    <location>
        <begin position="311"/>
        <end position="395"/>
    </location>
</feature>
<feature type="compositionally biased region" description="Polar residues" evidence="2">
    <location>
        <begin position="1"/>
        <end position="39"/>
    </location>
</feature>
<feature type="region of interest" description="Disordered" evidence="2">
    <location>
        <begin position="579"/>
        <end position="605"/>
    </location>
</feature>
<feature type="compositionally biased region" description="Polar residues" evidence="2">
    <location>
        <begin position="368"/>
        <end position="389"/>
    </location>
</feature>
<feature type="compositionally biased region" description="Polar residues" evidence="2">
    <location>
        <begin position="312"/>
        <end position="342"/>
    </location>
</feature>
<dbReference type="InterPro" id="IPR011993">
    <property type="entry name" value="PH-like_dom_sf"/>
</dbReference>
<feature type="compositionally biased region" description="Polar residues" evidence="2">
    <location>
        <begin position="502"/>
        <end position="516"/>
    </location>
</feature>
<dbReference type="PANTHER" id="PTHR23176">
    <property type="entry name" value="RHO/RAC/CDC GTPASE-ACTIVATING PROTEIN"/>
    <property type="match status" value="1"/>
</dbReference>
<feature type="compositionally biased region" description="Low complexity" evidence="2">
    <location>
        <begin position="588"/>
        <end position="599"/>
    </location>
</feature>
<dbReference type="GO" id="GO:0005096">
    <property type="term" value="F:GTPase activator activity"/>
    <property type="evidence" value="ECO:0007669"/>
    <property type="project" value="UniProtKB-KW"/>
</dbReference>
<feature type="domain" description="PH" evidence="3">
    <location>
        <begin position="754"/>
        <end position="864"/>
    </location>
</feature>
<dbReference type="PROSITE" id="PS50195">
    <property type="entry name" value="PX"/>
    <property type="match status" value="1"/>
</dbReference>
<dbReference type="CDD" id="cd06093">
    <property type="entry name" value="PX_domain"/>
    <property type="match status" value="1"/>
</dbReference>
<feature type="compositionally biased region" description="Basic and acidic residues" evidence="2">
    <location>
        <begin position="143"/>
        <end position="154"/>
    </location>
</feature>
<evidence type="ECO:0000259" key="4">
    <source>
        <dbReference type="PROSITE" id="PS50195"/>
    </source>
</evidence>